<evidence type="ECO:0000313" key="1">
    <source>
        <dbReference type="EMBL" id="KAL0100879.1"/>
    </source>
</evidence>
<organism evidence="1 2">
    <name type="scientific">Cardiocondyla obscurior</name>
    <dbReference type="NCBI Taxonomy" id="286306"/>
    <lineage>
        <taxon>Eukaryota</taxon>
        <taxon>Metazoa</taxon>
        <taxon>Ecdysozoa</taxon>
        <taxon>Arthropoda</taxon>
        <taxon>Hexapoda</taxon>
        <taxon>Insecta</taxon>
        <taxon>Pterygota</taxon>
        <taxon>Neoptera</taxon>
        <taxon>Endopterygota</taxon>
        <taxon>Hymenoptera</taxon>
        <taxon>Apocrita</taxon>
        <taxon>Aculeata</taxon>
        <taxon>Formicoidea</taxon>
        <taxon>Formicidae</taxon>
        <taxon>Myrmicinae</taxon>
        <taxon>Cardiocondyla</taxon>
    </lineage>
</organism>
<proteinExistence type="predicted"/>
<dbReference type="AlphaFoldDB" id="A0AAW2EER8"/>
<name>A0AAW2EER8_9HYME</name>
<keyword evidence="2" id="KW-1185">Reference proteome</keyword>
<dbReference type="EMBL" id="JADYXP020000025">
    <property type="protein sequence ID" value="KAL0100879.1"/>
    <property type="molecule type" value="Genomic_DNA"/>
</dbReference>
<protein>
    <submittedName>
        <fullName evidence="1">Uncharacterized protein</fullName>
    </submittedName>
</protein>
<accession>A0AAW2EER8</accession>
<gene>
    <name evidence="1" type="ORF">PUN28_019339</name>
</gene>
<sequence length="61" mass="7691">MRKMCFYTKETHRRGKSTSVRKDYMKHKKKQYARFYFILISRISQRKIKILESIEIKRKNY</sequence>
<comment type="caution">
    <text evidence="1">The sequence shown here is derived from an EMBL/GenBank/DDBJ whole genome shotgun (WGS) entry which is preliminary data.</text>
</comment>
<reference evidence="1 2" key="1">
    <citation type="submission" date="2023-03" db="EMBL/GenBank/DDBJ databases">
        <title>High recombination rates correlate with genetic variation in Cardiocondyla obscurior ants.</title>
        <authorList>
            <person name="Errbii M."/>
        </authorList>
    </citation>
    <scope>NUCLEOTIDE SEQUENCE [LARGE SCALE GENOMIC DNA]</scope>
    <source>
        <strain evidence="1">Alpha-2009</strain>
        <tissue evidence="1">Whole body</tissue>
    </source>
</reference>
<evidence type="ECO:0000313" key="2">
    <source>
        <dbReference type="Proteomes" id="UP001430953"/>
    </source>
</evidence>
<dbReference type="Proteomes" id="UP001430953">
    <property type="component" value="Unassembled WGS sequence"/>
</dbReference>